<feature type="region of interest" description="Disordered" evidence="1">
    <location>
        <begin position="153"/>
        <end position="210"/>
    </location>
</feature>
<dbReference type="EnsemblMetazoa" id="Aqu2.1.09404_001">
    <property type="protein sequence ID" value="Aqu2.1.09404_001"/>
    <property type="gene ID" value="Aqu2.1.09404"/>
</dbReference>
<evidence type="ECO:0000256" key="1">
    <source>
        <dbReference type="SAM" id="MobiDB-lite"/>
    </source>
</evidence>
<feature type="region of interest" description="Disordered" evidence="1">
    <location>
        <begin position="1"/>
        <end position="141"/>
    </location>
</feature>
<accession>A0A1X7T4G7</accession>
<feature type="compositionally biased region" description="Basic residues" evidence="1">
    <location>
        <begin position="153"/>
        <end position="171"/>
    </location>
</feature>
<reference evidence="2" key="1">
    <citation type="submission" date="2017-05" db="UniProtKB">
        <authorList>
            <consortium name="EnsemblMetazoa"/>
        </authorList>
    </citation>
    <scope>IDENTIFICATION</scope>
</reference>
<sequence>MGDDNEEYDLLNDNDEELQYSQPGTPNRLPPVDETGNDSDTEPPHRRQPPSPPIRPPPPKREDRRPDEIAADRGTSRGARGRRPVPGRGRGEGRGAGRRGGCRGDGSPRRGTGRVRPGRGRGGRPGIHPNSGTGRDRWQAPQQFQSHFYGARPWHHQRGRGRGLRGGRGKGGRGGGGRGRGGWWWQGQHNNMDHGTIQPCPSLRNLSLNS</sequence>
<evidence type="ECO:0000313" key="2">
    <source>
        <dbReference type="EnsemblMetazoa" id="Aqu2.1.09404_001"/>
    </source>
</evidence>
<organism evidence="2">
    <name type="scientific">Amphimedon queenslandica</name>
    <name type="common">Sponge</name>
    <dbReference type="NCBI Taxonomy" id="400682"/>
    <lineage>
        <taxon>Eukaryota</taxon>
        <taxon>Metazoa</taxon>
        <taxon>Porifera</taxon>
        <taxon>Demospongiae</taxon>
        <taxon>Heteroscleromorpha</taxon>
        <taxon>Haplosclerida</taxon>
        <taxon>Niphatidae</taxon>
        <taxon>Amphimedon</taxon>
    </lineage>
</organism>
<feature type="compositionally biased region" description="Acidic residues" evidence="1">
    <location>
        <begin position="1"/>
        <end position="18"/>
    </location>
</feature>
<proteinExistence type="predicted"/>
<feature type="compositionally biased region" description="Basic residues" evidence="1">
    <location>
        <begin position="111"/>
        <end position="122"/>
    </location>
</feature>
<dbReference type="InParanoid" id="A0A1X7T4G7"/>
<feature type="compositionally biased region" description="Gly residues" evidence="1">
    <location>
        <begin position="172"/>
        <end position="184"/>
    </location>
</feature>
<name>A0A1X7T4G7_AMPQE</name>
<dbReference type="AlphaFoldDB" id="A0A1X7T4G7"/>
<protein>
    <submittedName>
        <fullName evidence="2">Uncharacterized protein</fullName>
    </submittedName>
</protein>
<feature type="compositionally biased region" description="Basic and acidic residues" evidence="1">
    <location>
        <begin position="59"/>
        <end position="75"/>
    </location>
</feature>